<dbReference type="Pfam" id="PF08448">
    <property type="entry name" value="PAS_4"/>
    <property type="match status" value="1"/>
</dbReference>
<evidence type="ECO:0000256" key="8">
    <source>
        <dbReference type="ARBA" id="ARBA00023026"/>
    </source>
</evidence>
<sequence length="471" mass="51835">MAENKKTLLLVDDEFVSAAAAKTRLENCGYAVITVSAVESAAEALDTVPGIDLVLMDIGLYEGAEGSSAAGIITKKHELPIIFLVADPQAEISENVENISSGYAVKGSGGPALAACVKAAFRLFEANKRLSAELACCRRSEEELRSRDEKLTLMVDGVHALLTYIDSDLRFVQVNKSYADWYGLAVKDVAGKKISDLLAKEAYERALPNYLKVLNGETVYFENRTFDKDGKESYVNVMLIPHFCGGRVAGFFGSITDITKRRQAEEEIKRQLLEKETLLKEVHHRIRNNITAISGILSFQAQSSGSMEVKNALTDSIARIKSMCVLYDKLLISDEYKELSAKTYIESLVDTITALFSENIKITVDKRVADFNLSSKNLFSLGIIINELFTNVMKYAFTGAESGHIKIFLDKAENHVTLTVKDNGRGLPEGLDVNNSNGFGLRLVEMITQQLKGTYTIKSNGGTESTLKFDI</sequence>
<dbReference type="PANTHER" id="PTHR41523">
    <property type="entry name" value="TWO-COMPONENT SYSTEM SENSOR PROTEIN"/>
    <property type="match status" value="1"/>
</dbReference>
<evidence type="ECO:0000259" key="11">
    <source>
        <dbReference type="PROSITE" id="PS50110"/>
    </source>
</evidence>
<dbReference type="GO" id="GO:0000160">
    <property type="term" value="P:phosphorelay signal transduction system"/>
    <property type="evidence" value="ECO:0007669"/>
    <property type="project" value="InterPro"/>
</dbReference>
<evidence type="ECO:0000256" key="6">
    <source>
        <dbReference type="ARBA" id="ARBA00022777"/>
    </source>
</evidence>
<dbReference type="Proteomes" id="UP000178735">
    <property type="component" value="Unassembled WGS sequence"/>
</dbReference>
<dbReference type="GO" id="GO:0004673">
    <property type="term" value="F:protein histidine kinase activity"/>
    <property type="evidence" value="ECO:0007669"/>
    <property type="project" value="UniProtKB-EC"/>
</dbReference>
<keyword evidence="6" id="KW-0418">Kinase</keyword>
<feature type="domain" description="PAS" evidence="12">
    <location>
        <begin position="147"/>
        <end position="217"/>
    </location>
</feature>
<proteinExistence type="predicted"/>
<dbReference type="SMART" id="SM00091">
    <property type="entry name" value="PAS"/>
    <property type="match status" value="1"/>
</dbReference>
<dbReference type="AlphaFoldDB" id="A0A1F7WSZ0"/>
<dbReference type="InterPro" id="IPR003594">
    <property type="entry name" value="HATPase_dom"/>
</dbReference>
<dbReference type="SUPFAM" id="SSF52172">
    <property type="entry name" value="CheY-like"/>
    <property type="match status" value="1"/>
</dbReference>
<keyword evidence="3 9" id="KW-0597">Phosphoprotein</keyword>
<protein>
    <recommendedName>
        <fullName evidence="2">histidine kinase</fullName>
        <ecNumber evidence="2">2.7.13.3</ecNumber>
    </recommendedName>
</protein>
<dbReference type="InterPro" id="IPR005467">
    <property type="entry name" value="His_kinase_dom"/>
</dbReference>
<evidence type="ECO:0000256" key="5">
    <source>
        <dbReference type="ARBA" id="ARBA00022741"/>
    </source>
</evidence>
<evidence type="ECO:0000256" key="3">
    <source>
        <dbReference type="ARBA" id="ARBA00022553"/>
    </source>
</evidence>
<feature type="domain" description="Histidine kinase" evidence="10">
    <location>
        <begin position="281"/>
        <end position="471"/>
    </location>
</feature>
<feature type="domain" description="PAC" evidence="13">
    <location>
        <begin position="219"/>
        <end position="270"/>
    </location>
</feature>
<dbReference type="InterPro" id="IPR035965">
    <property type="entry name" value="PAS-like_dom_sf"/>
</dbReference>
<dbReference type="Pfam" id="PF02518">
    <property type="entry name" value="HATPase_c"/>
    <property type="match status" value="1"/>
</dbReference>
<dbReference type="PROSITE" id="PS50110">
    <property type="entry name" value="RESPONSE_REGULATORY"/>
    <property type="match status" value="1"/>
</dbReference>
<dbReference type="PROSITE" id="PS50109">
    <property type="entry name" value="HIS_KIN"/>
    <property type="match status" value="1"/>
</dbReference>
<dbReference type="NCBIfam" id="TIGR00229">
    <property type="entry name" value="sensory_box"/>
    <property type="match status" value="1"/>
</dbReference>
<organism evidence="14 15">
    <name type="scientific">Candidatus Wallbacteria bacterium GWC2_49_35</name>
    <dbReference type="NCBI Taxonomy" id="1817813"/>
    <lineage>
        <taxon>Bacteria</taxon>
        <taxon>Candidatus Walliibacteriota</taxon>
    </lineage>
</organism>
<keyword evidence="8" id="KW-0843">Virulence</keyword>
<comment type="caution">
    <text evidence="14">The sequence shown here is derived from an EMBL/GenBank/DDBJ whole genome shotgun (WGS) entry which is preliminary data.</text>
</comment>
<dbReference type="Gene3D" id="3.30.450.20">
    <property type="entry name" value="PAS domain"/>
    <property type="match status" value="1"/>
</dbReference>
<dbReference type="InterPro" id="IPR000014">
    <property type="entry name" value="PAS"/>
</dbReference>
<evidence type="ECO:0000259" key="12">
    <source>
        <dbReference type="PROSITE" id="PS50112"/>
    </source>
</evidence>
<evidence type="ECO:0000256" key="1">
    <source>
        <dbReference type="ARBA" id="ARBA00000085"/>
    </source>
</evidence>
<dbReference type="SMART" id="SM00387">
    <property type="entry name" value="HATPase_c"/>
    <property type="match status" value="1"/>
</dbReference>
<dbReference type="InterPro" id="IPR001789">
    <property type="entry name" value="Sig_transdc_resp-reg_receiver"/>
</dbReference>
<feature type="domain" description="Response regulatory" evidence="11">
    <location>
        <begin position="7"/>
        <end position="121"/>
    </location>
</feature>
<reference evidence="14 15" key="1">
    <citation type="journal article" date="2016" name="Nat. Commun.">
        <title>Thousands of microbial genomes shed light on interconnected biogeochemical processes in an aquifer system.</title>
        <authorList>
            <person name="Anantharaman K."/>
            <person name="Brown C.T."/>
            <person name="Hug L.A."/>
            <person name="Sharon I."/>
            <person name="Castelle C.J."/>
            <person name="Probst A.J."/>
            <person name="Thomas B.C."/>
            <person name="Singh A."/>
            <person name="Wilkins M.J."/>
            <person name="Karaoz U."/>
            <person name="Brodie E.L."/>
            <person name="Williams K.H."/>
            <person name="Hubbard S.S."/>
            <person name="Banfield J.F."/>
        </authorList>
    </citation>
    <scope>NUCLEOTIDE SEQUENCE [LARGE SCALE GENOMIC DNA]</scope>
</reference>
<dbReference type="EC" id="2.7.13.3" evidence="2"/>
<evidence type="ECO:0000313" key="14">
    <source>
        <dbReference type="EMBL" id="OGM05954.1"/>
    </source>
</evidence>
<dbReference type="InterPro" id="IPR036890">
    <property type="entry name" value="HATPase_C_sf"/>
</dbReference>
<name>A0A1F7WSZ0_9BACT</name>
<dbReference type="Gene3D" id="3.40.50.2300">
    <property type="match status" value="1"/>
</dbReference>
<evidence type="ECO:0000259" key="10">
    <source>
        <dbReference type="PROSITE" id="PS50109"/>
    </source>
</evidence>
<dbReference type="STRING" id="1817813.A2008_11265"/>
<evidence type="ECO:0000259" key="13">
    <source>
        <dbReference type="PROSITE" id="PS50113"/>
    </source>
</evidence>
<dbReference type="PANTHER" id="PTHR41523:SF8">
    <property type="entry name" value="ETHYLENE RESPONSE SENSOR PROTEIN"/>
    <property type="match status" value="1"/>
</dbReference>
<dbReference type="PROSITE" id="PS50113">
    <property type="entry name" value="PAC"/>
    <property type="match status" value="1"/>
</dbReference>
<evidence type="ECO:0000256" key="4">
    <source>
        <dbReference type="ARBA" id="ARBA00022679"/>
    </source>
</evidence>
<evidence type="ECO:0000256" key="7">
    <source>
        <dbReference type="ARBA" id="ARBA00022840"/>
    </source>
</evidence>
<keyword evidence="5" id="KW-0547">Nucleotide-binding</keyword>
<dbReference type="Gene3D" id="3.30.565.10">
    <property type="entry name" value="Histidine kinase-like ATPase, C-terminal domain"/>
    <property type="match status" value="1"/>
</dbReference>
<dbReference type="InterPro" id="IPR011006">
    <property type="entry name" value="CheY-like_superfamily"/>
</dbReference>
<dbReference type="EMBL" id="MGFH01000087">
    <property type="protein sequence ID" value="OGM05954.1"/>
    <property type="molecule type" value="Genomic_DNA"/>
</dbReference>
<gene>
    <name evidence="14" type="ORF">A2008_11265</name>
</gene>
<keyword evidence="4" id="KW-0808">Transferase</keyword>
<dbReference type="SMART" id="SM00448">
    <property type="entry name" value="REC"/>
    <property type="match status" value="1"/>
</dbReference>
<evidence type="ECO:0000313" key="15">
    <source>
        <dbReference type="Proteomes" id="UP000178735"/>
    </source>
</evidence>
<comment type="catalytic activity">
    <reaction evidence="1">
        <text>ATP + protein L-histidine = ADP + protein N-phospho-L-histidine.</text>
        <dbReference type="EC" id="2.7.13.3"/>
    </reaction>
</comment>
<accession>A0A1F7WSZ0</accession>
<keyword evidence="7" id="KW-0067">ATP-binding</keyword>
<dbReference type="GO" id="GO:0005524">
    <property type="term" value="F:ATP binding"/>
    <property type="evidence" value="ECO:0007669"/>
    <property type="project" value="UniProtKB-KW"/>
</dbReference>
<dbReference type="SUPFAM" id="SSF55874">
    <property type="entry name" value="ATPase domain of HSP90 chaperone/DNA topoisomerase II/histidine kinase"/>
    <property type="match status" value="1"/>
</dbReference>
<feature type="modified residue" description="4-aspartylphosphate" evidence="9">
    <location>
        <position position="57"/>
    </location>
</feature>
<dbReference type="SUPFAM" id="SSF55785">
    <property type="entry name" value="PYP-like sensor domain (PAS domain)"/>
    <property type="match status" value="1"/>
</dbReference>
<evidence type="ECO:0000256" key="2">
    <source>
        <dbReference type="ARBA" id="ARBA00012438"/>
    </source>
</evidence>
<dbReference type="InterPro" id="IPR011495">
    <property type="entry name" value="Sig_transdc_His_kin_sub2_dim/P"/>
</dbReference>
<dbReference type="PROSITE" id="PS50112">
    <property type="entry name" value="PAS"/>
    <property type="match status" value="1"/>
</dbReference>
<dbReference type="InterPro" id="IPR013656">
    <property type="entry name" value="PAS_4"/>
</dbReference>
<dbReference type="Pfam" id="PF07568">
    <property type="entry name" value="HisKA_2"/>
    <property type="match status" value="1"/>
</dbReference>
<dbReference type="CDD" id="cd00130">
    <property type="entry name" value="PAS"/>
    <property type="match status" value="1"/>
</dbReference>
<evidence type="ECO:0000256" key="9">
    <source>
        <dbReference type="PROSITE-ProRule" id="PRU00169"/>
    </source>
</evidence>
<dbReference type="InterPro" id="IPR000700">
    <property type="entry name" value="PAS-assoc_C"/>
</dbReference>